<dbReference type="AlphaFoldDB" id="A0A645JHR6"/>
<sequence length="134" mass="14714">MLKVGNVLHFRQRERPARRGQHPAFVGQQLHRVSVGAADEKAAGLPKPFFAFPDEQRIMGTGHGPGNCERVAVCGRHTGNLTNGLQDAFPVHAHRQGPLRRDRIIGTNPVNKRASHIAVGVRVFVLLVSVEGRH</sequence>
<comment type="caution">
    <text evidence="1">The sequence shown here is derived from an EMBL/GenBank/DDBJ whole genome shotgun (WGS) entry which is preliminary data.</text>
</comment>
<name>A0A645JHR6_9ZZZZ</name>
<dbReference type="EMBL" id="VSSQ01139975">
    <property type="protein sequence ID" value="MPN62239.1"/>
    <property type="molecule type" value="Genomic_DNA"/>
</dbReference>
<protein>
    <submittedName>
        <fullName evidence="1">Uncharacterized protein</fullName>
    </submittedName>
</protein>
<accession>A0A645JHR6</accession>
<proteinExistence type="predicted"/>
<evidence type="ECO:0000313" key="1">
    <source>
        <dbReference type="EMBL" id="MPN62239.1"/>
    </source>
</evidence>
<reference evidence="1" key="1">
    <citation type="submission" date="2019-08" db="EMBL/GenBank/DDBJ databases">
        <authorList>
            <person name="Kucharzyk K."/>
            <person name="Murdoch R.W."/>
            <person name="Higgins S."/>
            <person name="Loffler F."/>
        </authorList>
    </citation>
    <scope>NUCLEOTIDE SEQUENCE</scope>
</reference>
<gene>
    <name evidence="1" type="ORF">SDC9_209986</name>
</gene>
<organism evidence="1">
    <name type="scientific">bioreactor metagenome</name>
    <dbReference type="NCBI Taxonomy" id="1076179"/>
    <lineage>
        <taxon>unclassified sequences</taxon>
        <taxon>metagenomes</taxon>
        <taxon>ecological metagenomes</taxon>
    </lineage>
</organism>